<proteinExistence type="predicted"/>
<accession>A0LQ25</accession>
<dbReference type="GO" id="GO:0006950">
    <property type="term" value="P:response to stress"/>
    <property type="evidence" value="ECO:0007669"/>
    <property type="project" value="TreeGrafter"/>
</dbReference>
<dbReference type="PANTHER" id="PTHR33164">
    <property type="entry name" value="TRANSCRIPTIONAL REGULATOR, MARR FAMILY"/>
    <property type="match status" value="1"/>
</dbReference>
<dbReference type="Pfam" id="PF01047">
    <property type="entry name" value="MarR"/>
    <property type="match status" value="1"/>
</dbReference>
<dbReference type="OrthoDB" id="5432081at2"/>
<dbReference type="InterPro" id="IPR000835">
    <property type="entry name" value="HTH_MarR-typ"/>
</dbReference>
<dbReference type="InterPro" id="IPR039422">
    <property type="entry name" value="MarR/SlyA-like"/>
</dbReference>
<evidence type="ECO:0000313" key="2">
    <source>
        <dbReference type="EMBL" id="ABK19527.1"/>
    </source>
</evidence>
<dbReference type="PANTHER" id="PTHR33164:SF43">
    <property type="entry name" value="HTH-TYPE TRANSCRIPTIONAL REPRESSOR YETL"/>
    <property type="match status" value="1"/>
</dbReference>
<reference evidence="2 3" key="1">
    <citation type="submission" date="2006-10" db="EMBL/GenBank/DDBJ databases">
        <title>Complete sequence of Syntrophobacter fumaroxidans MPOB.</title>
        <authorList>
            <consortium name="US DOE Joint Genome Institute"/>
            <person name="Copeland A."/>
            <person name="Lucas S."/>
            <person name="Lapidus A."/>
            <person name="Barry K."/>
            <person name="Detter J.C."/>
            <person name="Glavina del Rio T."/>
            <person name="Hammon N."/>
            <person name="Israni S."/>
            <person name="Pitluck S."/>
            <person name="Goltsman E.G."/>
            <person name="Martinez M."/>
            <person name="Schmutz J."/>
            <person name="Larimer F."/>
            <person name="Land M."/>
            <person name="Hauser L."/>
            <person name="Kyrpides N."/>
            <person name="Kim E."/>
            <person name="Boone D.R."/>
            <person name="Brockman F."/>
            <person name="Culley D."/>
            <person name="Ferry J."/>
            <person name="Gunsalus R."/>
            <person name="McInerney M.J."/>
            <person name="Morrison M."/>
            <person name="Plugge C."/>
            <person name="Rohlin L."/>
            <person name="Scholten J."/>
            <person name="Sieber J."/>
            <person name="Stams A.J.M."/>
            <person name="Worm P."/>
            <person name="Henstra A.M."/>
            <person name="Richardson P."/>
        </authorList>
    </citation>
    <scope>NUCLEOTIDE SEQUENCE [LARGE SCALE GENOMIC DNA]</scope>
    <source>
        <strain evidence="3">DSM 10017 / MPOB</strain>
    </source>
</reference>
<organism evidence="2 3">
    <name type="scientific">Syntrophobacter fumaroxidans (strain DSM 10017 / MPOB)</name>
    <dbReference type="NCBI Taxonomy" id="335543"/>
    <lineage>
        <taxon>Bacteria</taxon>
        <taxon>Pseudomonadati</taxon>
        <taxon>Thermodesulfobacteriota</taxon>
        <taxon>Syntrophobacteria</taxon>
        <taxon>Syntrophobacterales</taxon>
        <taxon>Syntrophobacteraceae</taxon>
        <taxon>Syntrophobacter</taxon>
    </lineage>
</organism>
<dbReference type="AlphaFoldDB" id="A0LQ25"/>
<evidence type="ECO:0000313" key="3">
    <source>
        <dbReference type="Proteomes" id="UP000001784"/>
    </source>
</evidence>
<dbReference type="InParanoid" id="A0LQ25"/>
<dbReference type="eggNOG" id="COG1846">
    <property type="taxonomic scope" value="Bacteria"/>
</dbReference>
<dbReference type="InterPro" id="IPR036390">
    <property type="entry name" value="WH_DNA-bd_sf"/>
</dbReference>
<dbReference type="KEGG" id="sfu:Sfum_3858"/>
<keyword evidence="3" id="KW-1185">Reference proteome</keyword>
<evidence type="ECO:0000259" key="1">
    <source>
        <dbReference type="PROSITE" id="PS50995"/>
    </source>
</evidence>
<sequence length="142" mass="15657">MKQTAISDISRSLIEIAWHFGPKGLNGECCDNITMPEFIALDKVATSPNCPVQDVGYSLGFTKSGATRIVNRLEKKGYVEKVKSHIDARVCCVEITKAGEQVLLSANSRYMEQFYALVSKMSEYSLDDIVDVLTSMARALKG</sequence>
<dbReference type="GO" id="GO:0003700">
    <property type="term" value="F:DNA-binding transcription factor activity"/>
    <property type="evidence" value="ECO:0007669"/>
    <property type="project" value="InterPro"/>
</dbReference>
<dbReference type="SMART" id="SM00347">
    <property type="entry name" value="HTH_MARR"/>
    <property type="match status" value="1"/>
</dbReference>
<dbReference type="SUPFAM" id="SSF46785">
    <property type="entry name" value="Winged helix' DNA-binding domain"/>
    <property type="match status" value="1"/>
</dbReference>
<gene>
    <name evidence="2" type="ordered locus">Sfum_3858</name>
</gene>
<name>A0LQ25_SYNFM</name>
<dbReference type="STRING" id="335543.Sfum_3858"/>
<dbReference type="RefSeq" id="WP_011700643.1">
    <property type="nucleotide sequence ID" value="NC_008554.1"/>
</dbReference>
<dbReference type="FunCoup" id="A0LQ25">
    <property type="interactions" value="155"/>
</dbReference>
<dbReference type="EMBL" id="CP000478">
    <property type="protein sequence ID" value="ABK19527.1"/>
    <property type="molecule type" value="Genomic_DNA"/>
</dbReference>
<dbReference type="PROSITE" id="PS50995">
    <property type="entry name" value="HTH_MARR_2"/>
    <property type="match status" value="1"/>
</dbReference>
<dbReference type="Gene3D" id="1.10.10.10">
    <property type="entry name" value="Winged helix-like DNA-binding domain superfamily/Winged helix DNA-binding domain"/>
    <property type="match status" value="1"/>
</dbReference>
<dbReference type="HOGENOM" id="CLU_1616365_0_0_7"/>
<protein>
    <recommendedName>
        <fullName evidence="1">HTH marR-type domain-containing protein</fullName>
    </recommendedName>
</protein>
<feature type="domain" description="HTH marR-type" evidence="1">
    <location>
        <begin position="6"/>
        <end position="138"/>
    </location>
</feature>
<dbReference type="InterPro" id="IPR036388">
    <property type="entry name" value="WH-like_DNA-bd_sf"/>
</dbReference>
<dbReference type="Proteomes" id="UP000001784">
    <property type="component" value="Chromosome"/>
</dbReference>